<dbReference type="GO" id="GO:0006886">
    <property type="term" value="P:intracellular protein transport"/>
    <property type="evidence" value="ECO:0007669"/>
    <property type="project" value="InterPro"/>
</dbReference>
<dbReference type="GO" id="GO:0005801">
    <property type="term" value="C:cis-Golgi network"/>
    <property type="evidence" value="ECO:0007669"/>
    <property type="project" value="InterPro"/>
</dbReference>
<dbReference type="GO" id="GO:0007030">
    <property type="term" value="P:Golgi organization"/>
    <property type="evidence" value="ECO:0007669"/>
    <property type="project" value="TreeGrafter"/>
</dbReference>
<dbReference type="AlphaFoldDB" id="A0A0W0EWH6"/>
<dbReference type="Pfam" id="PF20671">
    <property type="entry name" value="COG3_C"/>
    <property type="match status" value="1"/>
</dbReference>
<dbReference type="GO" id="GO:0017119">
    <property type="term" value="C:Golgi transport complex"/>
    <property type="evidence" value="ECO:0007669"/>
    <property type="project" value="TreeGrafter"/>
</dbReference>
<dbReference type="InterPro" id="IPR007265">
    <property type="entry name" value="COG_su3"/>
</dbReference>
<dbReference type="GO" id="GO:0006891">
    <property type="term" value="P:intra-Golgi vesicle-mediated transport"/>
    <property type="evidence" value="ECO:0007669"/>
    <property type="project" value="TreeGrafter"/>
</dbReference>
<protein>
    <recommendedName>
        <fullName evidence="2">Conserved oligomeric Golgi complex subunit 3 C-terminal domain-containing protein</fullName>
    </recommendedName>
</protein>
<dbReference type="PANTHER" id="PTHR13302:SF8">
    <property type="entry name" value="CONSERVED OLIGOMERIC GOLGI COMPLEX SUBUNIT 3"/>
    <property type="match status" value="1"/>
</dbReference>
<dbReference type="EMBL" id="LATX01002479">
    <property type="protein sequence ID" value="KTB28429.1"/>
    <property type="molecule type" value="Genomic_DNA"/>
</dbReference>
<feature type="coiled-coil region" evidence="1">
    <location>
        <begin position="397"/>
        <end position="424"/>
    </location>
</feature>
<dbReference type="GO" id="GO:0016020">
    <property type="term" value="C:membrane"/>
    <property type="evidence" value="ECO:0007669"/>
    <property type="project" value="InterPro"/>
</dbReference>
<evidence type="ECO:0000256" key="1">
    <source>
        <dbReference type="SAM" id="Coils"/>
    </source>
</evidence>
<evidence type="ECO:0000313" key="4">
    <source>
        <dbReference type="Proteomes" id="UP000054988"/>
    </source>
</evidence>
<dbReference type="Proteomes" id="UP000054988">
    <property type="component" value="Unassembled WGS sequence"/>
</dbReference>
<dbReference type="PANTHER" id="PTHR13302">
    <property type="entry name" value="CONSERVED OLIGOMERIC GOLGI COMPLEX COMPONENT 3"/>
    <property type="match status" value="1"/>
</dbReference>
<feature type="domain" description="Conserved oligomeric Golgi complex subunit 3 C-terminal" evidence="2">
    <location>
        <begin position="11"/>
        <end position="87"/>
    </location>
</feature>
<evidence type="ECO:0000259" key="2">
    <source>
        <dbReference type="Pfam" id="PF20671"/>
    </source>
</evidence>
<comment type="caution">
    <text evidence="3">The sequence shown here is derived from an EMBL/GenBank/DDBJ whole genome shotgun (WGS) entry which is preliminary data.</text>
</comment>
<organism evidence="3 4">
    <name type="scientific">Moniliophthora roreri</name>
    <name type="common">Frosty pod rot fungus</name>
    <name type="synonym">Monilia roreri</name>
    <dbReference type="NCBI Taxonomy" id="221103"/>
    <lineage>
        <taxon>Eukaryota</taxon>
        <taxon>Fungi</taxon>
        <taxon>Dikarya</taxon>
        <taxon>Basidiomycota</taxon>
        <taxon>Agaricomycotina</taxon>
        <taxon>Agaricomycetes</taxon>
        <taxon>Agaricomycetidae</taxon>
        <taxon>Agaricales</taxon>
        <taxon>Marasmiineae</taxon>
        <taxon>Marasmiaceae</taxon>
        <taxon>Moniliophthora</taxon>
    </lineage>
</organism>
<name>A0A0W0EWH6_MONRR</name>
<reference evidence="3 4" key="1">
    <citation type="submission" date="2015-12" db="EMBL/GenBank/DDBJ databases">
        <title>Draft genome sequence of Moniliophthora roreri, the causal agent of frosty pod rot of cacao.</title>
        <authorList>
            <person name="Aime M.C."/>
            <person name="Diaz-Valderrama J.R."/>
            <person name="Kijpornyongpan T."/>
            <person name="Phillips-Mora W."/>
        </authorList>
    </citation>
    <scope>NUCLEOTIDE SEQUENCE [LARGE SCALE GENOMIC DNA]</scope>
    <source>
        <strain evidence="3 4">MCA 2952</strain>
    </source>
</reference>
<dbReference type="InterPro" id="IPR048685">
    <property type="entry name" value="COG3_C"/>
</dbReference>
<keyword evidence="1" id="KW-0175">Coiled coil</keyword>
<evidence type="ECO:0000313" key="3">
    <source>
        <dbReference type="EMBL" id="KTB28429.1"/>
    </source>
</evidence>
<sequence length="750" mass="85028">MRHRKKKVTLTAEGHPTAKECIWMLEHLADFVNPVIFQDIAEEAISLCNASLQPASDTLVVESKSKLEGYLFLVRQLLVLREVPDRFGLSEPEAAPASTSMSRERSGLVWGTSGAGGALTSLLGVDVTMLVSFGVVDDGSGRGVRSVDGAKRMIHQSLRQVCENVISAAVNEVCVPLQVFITSVNSPTPGSASASIPDADAAFKKMYEDTVKKISAYVGEQEAGVLVNHTRKKVEDEYAVFRHVVMSGEKGEGKVMDEVGLRGWFKGIRHYLRFYCIVRFTVEFPLYIECSGRSVSTLCGAFRASQSIANVSRVSTSLFHPLFDIDLFMSSPKSSLLQPLLETPSVQLYQCQYTYPLAPTIIRKARDYLQEHPANHAPLDHKLPYLSEAMQETLVEIDQRDSEFERLREVVRQMEEQRESLAEIAFRLGGMVKTMICRLSPQLLFRIFFMARDEGNEDRSPCRVPLTLSHVCSHWRALVHSEPGLWCIIEANFHVVDDQVSANRLREFTKFCLERSRPKPINVTLMMPDDLDRSDEYKEDYAEALDQLLVNSCRWKFASFLLHPHDEERFADHNIDFPMLERLDMCCRRDEWGPCDAIILTPSAPRLSDMYLRGVERKYFKPINLDALSELTMENYHIDGFFHILQYSPNLSYVTLKGYNCSPYQESNFHVTSQIRCLHAELQSGGHDIFEQLSLPSLTMLRVWCYQDPPPRLHQFMSRSRPPLTHLHLSGAGRHGYIGLVADDHTSQAH</sequence>
<gene>
    <name evidence="3" type="ORF">WG66_19026</name>
</gene>
<proteinExistence type="predicted"/>
<accession>A0A0W0EWH6</accession>